<sequence>MPAISNTANCDYDRKHDRHTDPFNLNRFVKAQDASDIYNRVLAAIREGRRKPQPATWMWFVFPQMDKCLTRERRPHRRERDVWPRGQALTSLDEARAYLNHPVLGPRIRKAAQAVLDSPFADKFAVMDNMFYDTERLHSSMTIFRQAARYPKCIHDRKHYVRDEFVFRQVLDRYFHAFADSDEEGDILDKNNQEELKKRPGRRHRHTTKRLDEMELEGIQRRLVKGEGCVCGRSTEELVLLDTSSRKKIMVARQHRGNHEEQIHGRLADYPGHDFGEQCEKPVARESSDRL</sequence>
<evidence type="ECO:0000313" key="3">
    <source>
        <dbReference type="Proteomes" id="UP001320245"/>
    </source>
</evidence>
<dbReference type="Pfam" id="PF08837">
    <property type="entry name" value="DUF1810"/>
    <property type="match status" value="1"/>
</dbReference>
<protein>
    <submittedName>
        <fullName evidence="2">Uncharacterized protein</fullName>
    </submittedName>
</protein>
<dbReference type="AlphaFoldDB" id="A0AAN9U5C4"/>
<comment type="caution">
    <text evidence="2">The sequence shown here is derived from an EMBL/GenBank/DDBJ whole genome shotgun (WGS) entry which is preliminary data.</text>
</comment>
<dbReference type="SUPFAM" id="SSF140736">
    <property type="entry name" value="Rv1873-like"/>
    <property type="match status" value="1"/>
</dbReference>
<feature type="region of interest" description="Disordered" evidence="1">
    <location>
        <begin position="269"/>
        <end position="291"/>
    </location>
</feature>
<organism evidence="2 3">
    <name type="scientific">Cytospora paraplurivora</name>
    <dbReference type="NCBI Taxonomy" id="2898453"/>
    <lineage>
        <taxon>Eukaryota</taxon>
        <taxon>Fungi</taxon>
        <taxon>Dikarya</taxon>
        <taxon>Ascomycota</taxon>
        <taxon>Pezizomycotina</taxon>
        <taxon>Sordariomycetes</taxon>
        <taxon>Sordariomycetidae</taxon>
        <taxon>Diaporthales</taxon>
        <taxon>Cytosporaceae</taxon>
        <taxon>Cytospora</taxon>
    </lineage>
</organism>
<dbReference type="EMBL" id="JAJSPL020000030">
    <property type="protein sequence ID" value="KAK7737374.1"/>
    <property type="molecule type" value="Genomic_DNA"/>
</dbReference>
<dbReference type="Gene3D" id="1.25.40.380">
    <property type="entry name" value="Protein of unknown function DUF1810"/>
    <property type="match status" value="1"/>
</dbReference>
<proteinExistence type="predicted"/>
<name>A0AAN9U5C4_9PEZI</name>
<reference evidence="2 3" key="1">
    <citation type="journal article" date="2023" name="PLoS ONE">
        <title>Cytospora paraplurivora sp. nov. isolated from orchards with fruit tree decline syndrome in Ontario, Canada.</title>
        <authorList>
            <person name="Ilyukhin E."/>
            <person name="Nguyen H.D.T."/>
            <person name="Castle A.J."/>
            <person name="Ellouze W."/>
        </authorList>
    </citation>
    <scope>NUCLEOTIDE SEQUENCE [LARGE SCALE GENOMIC DNA]</scope>
    <source>
        <strain evidence="2 3">FDS-564</strain>
    </source>
</reference>
<keyword evidence="3" id="KW-1185">Reference proteome</keyword>
<evidence type="ECO:0000313" key="2">
    <source>
        <dbReference type="EMBL" id="KAK7737374.1"/>
    </source>
</evidence>
<dbReference type="Proteomes" id="UP001320245">
    <property type="component" value="Unassembled WGS sequence"/>
</dbReference>
<gene>
    <name evidence="2" type="ORF">SLS53_006678</name>
</gene>
<evidence type="ECO:0000256" key="1">
    <source>
        <dbReference type="SAM" id="MobiDB-lite"/>
    </source>
</evidence>
<dbReference type="InterPro" id="IPR036287">
    <property type="entry name" value="Rv1873-like_sf"/>
</dbReference>
<dbReference type="InterPro" id="IPR014937">
    <property type="entry name" value="DUF1810"/>
</dbReference>
<accession>A0AAN9U5C4</accession>